<evidence type="ECO:0000256" key="3">
    <source>
        <dbReference type="ARBA" id="ARBA00022729"/>
    </source>
</evidence>
<evidence type="ECO:0000256" key="1">
    <source>
        <dbReference type="ARBA" id="ARBA00007898"/>
    </source>
</evidence>
<dbReference type="GO" id="GO:0017001">
    <property type="term" value="P:antibiotic catabolic process"/>
    <property type="evidence" value="ECO:0007669"/>
    <property type="project" value="InterPro"/>
</dbReference>
<dbReference type="EMBL" id="AABW01000001">
    <property type="protein sequence ID" value="EAA26052.1"/>
    <property type="molecule type" value="Genomic_DNA"/>
</dbReference>
<accession>Q7P9Y6</accession>
<protein>
    <recommendedName>
        <fullName evidence="2">beta-lactamase</fullName>
        <ecNumber evidence="2">3.5.2.6</ecNumber>
    </recommendedName>
</protein>
<feature type="active site" description="Acyl-ester intermediate" evidence="6">
    <location>
        <position position="18"/>
    </location>
</feature>
<name>Q7P9Y6_RICS2</name>
<evidence type="ECO:0000256" key="5">
    <source>
        <dbReference type="ARBA" id="ARBA00023251"/>
    </source>
</evidence>
<keyword evidence="3" id="KW-0732">Signal</keyword>
<organism evidence="8 9">
    <name type="scientific">Rickettsia sibirica (strain ATCC VR-151 / 246)</name>
    <dbReference type="NCBI Taxonomy" id="272951"/>
    <lineage>
        <taxon>Bacteria</taxon>
        <taxon>Pseudomonadati</taxon>
        <taxon>Pseudomonadota</taxon>
        <taxon>Alphaproteobacteria</taxon>
        <taxon>Rickettsiales</taxon>
        <taxon>Rickettsiaceae</taxon>
        <taxon>Rickettsieae</taxon>
        <taxon>Rickettsia</taxon>
        <taxon>spotted fever group</taxon>
        <taxon>Rickettsia sibirica subgroup</taxon>
    </lineage>
</organism>
<dbReference type="PROSITE" id="PS00337">
    <property type="entry name" value="BETA_LACTAMASE_D"/>
    <property type="match status" value="1"/>
</dbReference>
<evidence type="ECO:0000259" key="7">
    <source>
        <dbReference type="Pfam" id="PF00905"/>
    </source>
</evidence>
<dbReference type="InterPro" id="IPR012338">
    <property type="entry name" value="Beta-lactam/transpept-like"/>
</dbReference>
<evidence type="ECO:0000256" key="2">
    <source>
        <dbReference type="ARBA" id="ARBA00012865"/>
    </source>
</evidence>
<dbReference type="RefSeq" id="WP_004997304.1">
    <property type="nucleotide sequence ID" value="NZ_AABW01000001.1"/>
</dbReference>
<gene>
    <name evidence="8" type="ORF">rsib_orf859</name>
</gene>
<evidence type="ECO:0000256" key="4">
    <source>
        <dbReference type="ARBA" id="ARBA00022801"/>
    </source>
</evidence>
<dbReference type="AlphaFoldDB" id="Q7P9Y6"/>
<dbReference type="InterPro" id="IPR002137">
    <property type="entry name" value="Beta-lactam_class-D_AS"/>
</dbReference>
<comment type="similarity">
    <text evidence="1">Belongs to the class-D beta-lactamase family.</text>
</comment>
<dbReference type="GO" id="GO:0046677">
    <property type="term" value="P:response to antibiotic"/>
    <property type="evidence" value="ECO:0007669"/>
    <property type="project" value="UniProtKB-KW"/>
</dbReference>
<dbReference type="Pfam" id="PF00905">
    <property type="entry name" value="Transpeptidase"/>
    <property type="match status" value="1"/>
</dbReference>
<feature type="domain" description="Penicillin-binding protein transpeptidase" evidence="7">
    <location>
        <begin position="9"/>
        <end position="32"/>
    </location>
</feature>
<comment type="caution">
    <text evidence="8">The sequence shown here is derived from an EMBL/GenBank/DDBJ whole genome shotgun (WGS) entry which is preliminary data.</text>
</comment>
<keyword evidence="9" id="KW-1185">Reference proteome</keyword>
<dbReference type="GO" id="GO:0008800">
    <property type="term" value="F:beta-lactamase activity"/>
    <property type="evidence" value="ECO:0007669"/>
    <property type="project" value="UniProtKB-EC"/>
</dbReference>
<dbReference type="GO" id="GO:0008658">
    <property type="term" value="F:penicillin binding"/>
    <property type="evidence" value="ECO:0007669"/>
    <property type="project" value="InterPro"/>
</dbReference>
<dbReference type="Gene3D" id="3.40.710.10">
    <property type="entry name" value="DD-peptidase/beta-lactamase superfamily"/>
    <property type="match status" value="1"/>
</dbReference>
<dbReference type="InterPro" id="IPR001460">
    <property type="entry name" value="PCN-bd_Tpept"/>
</dbReference>
<evidence type="ECO:0000313" key="8">
    <source>
        <dbReference type="EMBL" id="EAA26052.1"/>
    </source>
</evidence>
<dbReference type="eggNOG" id="COG2602">
    <property type="taxonomic scope" value="Bacteria"/>
</dbReference>
<sequence length="33" mass="3718">MKIIKQEGDCESRYAPCSTFKIAISLMGYDDGF</sequence>
<reference evidence="8" key="1">
    <citation type="submission" date="2003-02" db="EMBL/GenBank/DDBJ databases">
        <authorList>
            <person name="Malek J.A."/>
            <person name="Eremeeva M.E."/>
            <person name="Dasch G.A."/>
        </authorList>
    </citation>
    <scope>NUCLEOTIDE SEQUENCE [LARGE SCALE GENOMIC DNA]</scope>
    <source>
        <strain evidence="8">246</strain>
    </source>
</reference>
<dbReference type="EC" id="3.5.2.6" evidence="2"/>
<evidence type="ECO:0000313" key="9">
    <source>
        <dbReference type="Proteomes" id="UP000004455"/>
    </source>
</evidence>
<keyword evidence="5" id="KW-0046">Antibiotic resistance</keyword>
<dbReference type="HOGENOM" id="CLU_3383555_0_0_5"/>
<dbReference type="Proteomes" id="UP000004455">
    <property type="component" value="Unassembled WGS sequence"/>
</dbReference>
<proteinExistence type="inferred from homology"/>
<dbReference type="GeneID" id="95362700"/>
<feature type="modified residue" description="N6-carboxylysine" evidence="6">
    <location>
        <position position="21"/>
    </location>
</feature>
<keyword evidence="4" id="KW-0378">Hydrolase</keyword>
<evidence type="ECO:0000256" key="6">
    <source>
        <dbReference type="PIRSR" id="PIRSR602137-50"/>
    </source>
</evidence>